<evidence type="ECO:0000313" key="4">
    <source>
        <dbReference type="Proteomes" id="UP000039865"/>
    </source>
</evidence>
<evidence type="ECO:0000256" key="2">
    <source>
        <dbReference type="SAM" id="MobiDB-lite"/>
    </source>
</evidence>
<feature type="region of interest" description="Disordered" evidence="2">
    <location>
        <begin position="1"/>
        <end position="28"/>
    </location>
</feature>
<accession>A0A078AQB2</accession>
<feature type="compositionally biased region" description="Low complexity" evidence="2">
    <location>
        <begin position="1"/>
        <end position="22"/>
    </location>
</feature>
<evidence type="ECO:0000313" key="3">
    <source>
        <dbReference type="EMBL" id="CDW84141.1"/>
    </source>
</evidence>
<gene>
    <name evidence="3" type="primary">Contig2806.g118</name>
    <name evidence="3" type="ORF">STYLEM_13198</name>
</gene>
<feature type="region of interest" description="Disordered" evidence="2">
    <location>
        <begin position="416"/>
        <end position="435"/>
    </location>
</feature>
<protein>
    <submittedName>
        <fullName evidence="3">Uncharacterized protein</fullName>
    </submittedName>
</protein>
<feature type="coiled-coil region" evidence="1">
    <location>
        <begin position="307"/>
        <end position="334"/>
    </location>
</feature>
<feature type="region of interest" description="Disordered" evidence="2">
    <location>
        <begin position="649"/>
        <end position="670"/>
    </location>
</feature>
<sequence>MQDNRSVNSSSQQQHRQQNYRKQSSDTFELKLNDESIDSRQNDRYKVNVSSKLQTHSPSLQKHSLLHFNSTQVDQDNSVLLPKPSIFTPERNLSIVEEDPLTSKNTPGSVQAQIADKRGFHRLRTLLINKQLSSQENSALLKSSFNQSTQLGQQDSQGNSGTLQPPQKRKLTFQRKQSSQDSEPMTATRIGKNRITPSEIKNKINNQKKSKYSHLSKSEMISPKKKVSHPPKKVGFQDDGNVVRLFDSNGFILDIKYTTEDLKQNVQNLQHYLPDFGYQEQIEFGKQKHGWKFFLDLISRYRQREKISNAISKMKKIKSEEQELNQQHRMQQQQDRQGLYGIQPKKSSMNFPMQINNTPHENWLLWNFRRGKESKKISGLEIKMIQLKEDLDSIKRQCYQDERWYTLYKRLVSGKQDSQQLSKSQDNRKRLQRRGAGLQIDVGTITNKRRYRILKQMTENTVKSFLNIEEIDNFSQSAQKANNPQGRATPGLDLKTLKDMENIRKDTEMFRQKMNKSENSWYVNKPENIKQITLNRPSSQTRIDLLNFLFELYKEHDHSLYINQYHHRHNRSQNAIDVINAIGQDHHISNSERLKVIKHLIDIFSKNDLYQIANLNLDHIRDLFEDTDYYLDLITLLDDYMENAKISGEEGDLTSRNEKPMSNSEVKANYSQSSSNYKIKMLKPLMSNKSKQSKVCFSALNSPLPSIRNDGGRLSMEENIVKIQCDYSPINLNPLRRSVQNKQLQELKILTAHNHPSNYPQNASYHQNNRYSTNISNQTTQEAPPLYIKQNLNKTQSKLDRQSLDEFSNYHSTRAGSNPLFNNKKILTEIYKRKIRLVDKSYVVERLTQPSILSYSHQIKVTSQEDASLVNIDAEEVQLNSDYFDSQVRSQMKRSYHL</sequence>
<keyword evidence="1" id="KW-0175">Coiled coil</keyword>
<feature type="compositionally biased region" description="Polar residues" evidence="2">
    <location>
        <begin position="660"/>
        <end position="670"/>
    </location>
</feature>
<feature type="compositionally biased region" description="Basic residues" evidence="2">
    <location>
        <begin position="223"/>
        <end position="232"/>
    </location>
</feature>
<feature type="region of interest" description="Disordered" evidence="2">
    <location>
        <begin position="147"/>
        <end position="235"/>
    </location>
</feature>
<dbReference type="Proteomes" id="UP000039865">
    <property type="component" value="Unassembled WGS sequence"/>
</dbReference>
<dbReference type="InParanoid" id="A0A078AQB2"/>
<reference evidence="3 4" key="1">
    <citation type="submission" date="2014-06" db="EMBL/GenBank/DDBJ databases">
        <authorList>
            <person name="Swart Estienne"/>
        </authorList>
    </citation>
    <scope>NUCLEOTIDE SEQUENCE [LARGE SCALE GENOMIC DNA]</scope>
    <source>
        <strain evidence="3 4">130c</strain>
    </source>
</reference>
<proteinExistence type="predicted"/>
<name>A0A078AQB2_STYLE</name>
<organism evidence="3 4">
    <name type="scientific">Stylonychia lemnae</name>
    <name type="common">Ciliate</name>
    <dbReference type="NCBI Taxonomy" id="5949"/>
    <lineage>
        <taxon>Eukaryota</taxon>
        <taxon>Sar</taxon>
        <taxon>Alveolata</taxon>
        <taxon>Ciliophora</taxon>
        <taxon>Intramacronucleata</taxon>
        <taxon>Spirotrichea</taxon>
        <taxon>Stichotrichia</taxon>
        <taxon>Sporadotrichida</taxon>
        <taxon>Oxytrichidae</taxon>
        <taxon>Stylonychinae</taxon>
        <taxon>Stylonychia</taxon>
    </lineage>
</organism>
<feature type="compositionally biased region" description="Polar residues" evidence="2">
    <location>
        <begin position="147"/>
        <end position="165"/>
    </location>
</feature>
<feature type="compositionally biased region" description="Polar residues" evidence="2">
    <location>
        <begin position="174"/>
        <end position="185"/>
    </location>
</feature>
<evidence type="ECO:0000256" key="1">
    <source>
        <dbReference type="SAM" id="Coils"/>
    </source>
</evidence>
<dbReference type="EMBL" id="CCKQ01012517">
    <property type="protein sequence ID" value="CDW84141.1"/>
    <property type="molecule type" value="Genomic_DNA"/>
</dbReference>
<dbReference type="AlphaFoldDB" id="A0A078AQB2"/>
<keyword evidence="4" id="KW-1185">Reference proteome</keyword>